<comment type="caution">
    <text evidence="2">The sequence shown here is derived from an EMBL/GenBank/DDBJ whole genome shotgun (WGS) entry which is preliminary data.</text>
</comment>
<protein>
    <submittedName>
        <fullName evidence="2">Uncharacterized protein</fullName>
    </submittedName>
</protein>
<reference evidence="2" key="1">
    <citation type="journal article" date="2022" name="Int. J. Mol. Sci.">
        <title>Draft Genome of Tanacetum Coccineum: Genomic Comparison of Closely Related Tanacetum-Family Plants.</title>
        <authorList>
            <person name="Yamashiro T."/>
            <person name="Shiraishi A."/>
            <person name="Nakayama K."/>
            <person name="Satake H."/>
        </authorList>
    </citation>
    <scope>NUCLEOTIDE SEQUENCE</scope>
</reference>
<feature type="compositionally biased region" description="Basic and acidic residues" evidence="1">
    <location>
        <begin position="1"/>
        <end position="18"/>
    </location>
</feature>
<sequence>MKEQAYNQDKDQDQDSRTQRQSNLHKSKEARFKDLASREIVSLKILSQKWKLGHSVRNPLSLKYLRCNRLDGYRGPFRRHLEEIHVNWTQFEKNQDKIVTLHEDDQDLAYNTPLVSPFLDLDDKLDDGEVLNELDEYWNGGNFYPNRIINSMDGDDLAFQCPEHQIDEDMKEWLTRGHVSVDGVT</sequence>
<dbReference type="Proteomes" id="UP001151760">
    <property type="component" value="Unassembled WGS sequence"/>
</dbReference>
<evidence type="ECO:0000313" key="2">
    <source>
        <dbReference type="EMBL" id="GJS85817.1"/>
    </source>
</evidence>
<gene>
    <name evidence="2" type="ORF">Tco_0752358</name>
</gene>
<accession>A0ABQ4Z7I2</accession>
<evidence type="ECO:0000313" key="3">
    <source>
        <dbReference type="Proteomes" id="UP001151760"/>
    </source>
</evidence>
<evidence type="ECO:0000256" key="1">
    <source>
        <dbReference type="SAM" id="MobiDB-lite"/>
    </source>
</evidence>
<name>A0ABQ4Z7I2_9ASTR</name>
<organism evidence="2 3">
    <name type="scientific">Tanacetum coccineum</name>
    <dbReference type="NCBI Taxonomy" id="301880"/>
    <lineage>
        <taxon>Eukaryota</taxon>
        <taxon>Viridiplantae</taxon>
        <taxon>Streptophyta</taxon>
        <taxon>Embryophyta</taxon>
        <taxon>Tracheophyta</taxon>
        <taxon>Spermatophyta</taxon>
        <taxon>Magnoliopsida</taxon>
        <taxon>eudicotyledons</taxon>
        <taxon>Gunneridae</taxon>
        <taxon>Pentapetalae</taxon>
        <taxon>asterids</taxon>
        <taxon>campanulids</taxon>
        <taxon>Asterales</taxon>
        <taxon>Asteraceae</taxon>
        <taxon>Asteroideae</taxon>
        <taxon>Anthemideae</taxon>
        <taxon>Anthemidinae</taxon>
        <taxon>Tanacetum</taxon>
    </lineage>
</organism>
<keyword evidence="3" id="KW-1185">Reference proteome</keyword>
<dbReference type="EMBL" id="BQNB010011078">
    <property type="protein sequence ID" value="GJS85817.1"/>
    <property type="molecule type" value="Genomic_DNA"/>
</dbReference>
<reference evidence="2" key="2">
    <citation type="submission" date="2022-01" db="EMBL/GenBank/DDBJ databases">
        <authorList>
            <person name="Yamashiro T."/>
            <person name="Shiraishi A."/>
            <person name="Satake H."/>
            <person name="Nakayama K."/>
        </authorList>
    </citation>
    <scope>NUCLEOTIDE SEQUENCE</scope>
</reference>
<proteinExistence type="predicted"/>
<feature type="region of interest" description="Disordered" evidence="1">
    <location>
        <begin position="1"/>
        <end position="28"/>
    </location>
</feature>